<comment type="caution">
    <text evidence="2">The sequence shown here is derived from an EMBL/GenBank/DDBJ whole genome shotgun (WGS) entry which is preliminary data.</text>
</comment>
<feature type="domain" description="HNH nuclease" evidence="1">
    <location>
        <begin position="194"/>
        <end position="254"/>
    </location>
</feature>
<dbReference type="Proteomes" id="UP000094165">
    <property type="component" value="Unassembled WGS sequence"/>
</dbReference>
<dbReference type="GO" id="GO:0003676">
    <property type="term" value="F:nucleic acid binding"/>
    <property type="evidence" value="ECO:0007669"/>
    <property type="project" value="InterPro"/>
</dbReference>
<dbReference type="RefSeq" id="WP_017052763.1">
    <property type="nucleotide sequence ID" value="NZ_AJYW02000025.1"/>
</dbReference>
<evidence type="ECO:0000259" key="1">
    <source>
        <dbReference type="SMART" id="SM00507"/>
    </source>
</evidence>
<dbReference type="Pfam" id="PF01844">
    <property type="entry name" value="HNH"/>
    <property type="match status" value="1"/>
</dbReference>
<protein>
    <recommendedName>
        <fullName evidence="1">HNH nuclease domain-containing protein</fullName>
    </recommendedName>
</protein>
<proteinExistence type="predicted"/>
<name>A0A1E5D6Z2_9VIBR</name>
<dbReference type="InterPro" id="IPR003615">
    <property type="entry name" value="HNH_nuc"/>
</dbReference>
<organism evidence="2 3">
    <name type="scientific">Vibrio genomosp. F6 str. FF-238</name>
    <dbReference type="NCBI Taxonomy" id="1191298"/>
    <lineage>
        <taxon>Bacteria</taxon>
        <taxon>Pseudomonadati</taxon>
        <taxon>Pseudomonadota</taxon>
        <taxon>Gammaproteobacteria</taxon>
        <taxon>Vibrionales</taxon>
        <taxon>Vibrionaceae</taxon>
        <taxon>Vibrio</taxon>
    </lineage>
</organism>
<dbReference type="CDD" id="cd00085">
    <property type="entry name" value="HNHc"/>
    <property type="match status" value="1"/>
</dbReference>
<dbReference type="EMBL" id="AJYW02000025">
    <property type="protein sequence ID" value="OEE79397.1"/>
    <property type="molecule type" value="Genomic_DNA"/>
</dbReference>
<dbReference type="AlphaFoldDB" id="A0A1E5D6Z2"/>
<dbReference type="GO" id="GO:0004519">
    <property type="term" value="F:endonuclease activity"/>
    <property type="evidence" value="ECO:0007669"/>
    <property type="project" value="InterPro"/>
</dbReference>
<gene>
    <name evidence="2" type="ORF">A130_11405</name>
</gene>
<dbReference type="Gene3D" id="1.10.30.50">
    <property type="match status" value="1"/>
</dbReference>
<dbReference type="SMART" id="SM00507">
    <property type="entry name" value="HNHc"/>
    <property type="match status" value="1"/>
</dbReference>
<reference evidence="2 3" key="1">
    <citation type="journal article" date="2012" name="Science">
        <title>Ecological populations of bacteria act as socially cohesive units of antibiotic production and resistance.</title>
        <authorList>
            <person name="Cordero O.X."/>
            <person name="Wildschutte H."/>
            <person name="Kirkup B."/>
            <person name="Proehl S."/>
            <person name="Ngo L."/>
            <person name="Hussain F."/>
            <person name="Le Roux F."/>
            <person name="Mincer T."/>
            <person name="Polz M.F."/>
        </authorList>
    </citation>
    <scope>NUCLEOTIDE SEQUENCE [LARGE SCALE GENOMIC DNA]</scope>
    <source>
        <strain evidence="2 3">FF-238</strain>
    </source>
</reference>
<evidence type="ECO:0000313" key="3">
    <source>
        <dbReference type="Proteomes" id="UP000094165"/>
    </source>
</evidence>
<sequence>MDKQYSDLGFNILESFQEIFENSVIESSEEDGVYSVLRLTSNLTIKFRDWTEKPYYLILFKGEKYLYEIDLSRVVFENGNYDWYLNKPTNLVNQKVLTSRYEWLDSMPSSYTNKMKEVKLELNSGVRINKGGFKFSENEPLNEVVAKLAELFLVIVKAHTDAVISSDSTGINSLDSDSAQEGYLQDRTLLSRKRDQKLVKQRKELDNFTCQVCDFSLTIEGKSIIECHHMFPLSFGERETKIEDLVCLCPTCHRIAHLRKEPLNLDEIKSYVQKI</sequence>
<accession>A0A1E5D6Z2</accession>
<keyword evidence="3" id="KW-1185">Reference proteome</keyword>
<dbReference type="GO" id="GO:0008270">
    <property type="term" value="F:zinc ion binding"/>
    <property type="evidence" value="ECO:0007669"/>
    <property type="project" value="InterPro"/>
</dbReference>
<dbReference type="InterPro" id="IPR002711">
    <property type="entry name" value="HNH"/>
</dbReference>
<evidence type="ECO:0000313" key="2">
    <source>
        <dbReference type="EMBL" id="OEE79397.1"/>
    </source>
</evidence>